<accession>M6JTP3</accession>
<feature type="transmembrane region" description="Helical" evidence="5">
    <location>
        <begin position="23"/>
        <end position="45"/>
    </location>
</feature>
<keyword evidence="2 5" id="KW-0812">Transmembrane</keyword>
<feature type="transmembrane region" description="Helical" evidence="5">
    <location>
        <begin position="138"/>
        <end position="156"/>
    </location>
</feature>
<gene>
    <name evidence="6" type="ORF">LEP1GSC063_0640</name>
</gene>
<evidence type="ECO:0000256" key="5">
    <source>
        <dbReference type="SAM" id="Phobius"/>
    </source>
</evidence>
<dbReference type="EMBL" id="AHMU02000019">
    <property type="protein sequence ID" value="EMN22935.1"/>
    <property type="molecule type" value="Genomic_DNA"/>
</dbReference>
<evidence type="ECO:0000313" key="7">
    <source>
        <dbReference type="Proteomes" id="UP000012106"/>
    </source>
</evidence>
<evidence type="ECO:0000256" key="4">
    <source>
        <dbReference type="ARBA" id="ARBA00023136"/>
    </source>
</evidence>
<evidence type="ECO:0000256" key="1">
    <source>
        <dbReference type="ARBA" id="ARBA00004370"/>
    </source>
</evidence>
<evidence type="ECO:0000313" key="6">
    <source>
        <dbReference type="EMBL" id="EMN22935.1"/>
    </source>
</evidence>
<comment type="caution">
    <text evidence="6">The sequence shown here is derived from an EMBL/GenBank/DDBJ whole genome shotgun (WGS) entry which is preliminary data.</text>
</comment>
<protein>
    <submittedName>
        <fullName evidence="6">MAPEG family protein</fullName>
    </submittedName>
</protein>
<keyword evidence="4 5" id="KW-0472">Membrane</keyword>
<name>M6JTP3_9LEPT</name>
<keyword evidence="3 5" id="KW-1133">Transmembrane helix</keyword>
<dbReference type="SUPFAM" id="SSF161084">
    <property type="entry name" value="MAPEG domain-like"/>
    <property type="match status" value="1"/>
</dbReference>
<dbReference type="InterPro" id="IPR023352">
    <property type="entry name" value="MAPEG-like_dom_sf"/>
</dbReference>
<organism evidence="6 7">
    <name type="scientific">Leptospira santarosai serovar Arenal str. MAVJ 401</name>
    <dbReference type="NCBI Taxonomy" id="1049976"/>
    <lineage>
        <taxon>Bacteria</taxon>
        <taxon>Pseudomonadati</taxon>
        <taxon>Spirochaetota</taxon>
        <taxon>Spirochaetia</taxon>
        <taxon>Leptospirales</taxon>
        <taxon>Leptospiraceae</taxon>
        <taxon>Leptospira</taxon>
    </lineage>
</organism>
<feature type="transmembrane region" description="Helical" evidence="5">
    <location>
        <begin position="83"/>
        <end position="103"/>
    </location>
</feature>
<dbReference type="Gene3D" id="1.20.120.550">
    <property type="entry name" value="Membrane associated eicosanoid/glutathione metabolism-like domain"/>
    <property type="match status" value="1"/>
</dbReference>
<evidence type="ECO:0000256" key="3">
    <source>
        <dbReference type="ARBA" id="ARBA00022989"/>
    </source>
</evidence>
<sequence length="162" mass="18042">MQTGTQIRLAFQNRILEIRSMEIHPAIIALLGFVFWTLALGFSLVSIRSFKVLMGTNKSDEFPAGIKHGSEFYWRLNRAHLNCIENLPLFGVLVLVGVFAGVLDETFGLVSQIVLGARIFQTLAHLSSGSVFAINARFTGFIVQYGSFAYLLWHILHNTGIV</sequence>
<comment type="subcellular location">
    <subcellularLocation>
        <location evidence="1">Membrane</location>
    </subcellularLocation>
</comment>
<proteinExistence type="predicted"/>
<evidence type="ECO:0000256" key="2">
    <source>
        <dbReference type="ARBA" id="ARBA00022692"/>
    </source>
</evidence>
<dbReference type="GO" id="GO:0016020">
    <property type="term" value="C:membrane"/>
    <property type="evidence" value="ECO:0007669"/>
    <property type="project" value="UniProtKB-SubCell"/>
</dbReference>
<dbReference type="Pfam" id="PF01124">
    <property type="entry name" value="MAPEG"/>
    <property type="match status" value="1"/>
</dbReference>
<reference evidence="6 7" key="1">
    <citation type="submission" date="2013-01" db="EMBL/GenBank/DDBJ databases">
        <authorList>
            <person name="Harkins D.M."/>
            <person name="Durkin A.S."/>
            <person name="Brinkac L.M."/>
            <person name="Haft D.H."/>
            <person name="Selengut J.D."/>
            <person name="Sanka R."/>
            <person name="DePew J."/>
            <person name="Purushe J."/>
            <person name="Hartskeerl R.A."/>
            <person name="Ahmed A."/>
            <person name="van der Linden H."/>
            <person name="Goris M.G.A."/>
            <person name="Vinetz J.M."/>
            <person name="Sutton G.G."/>
            <person name="Nierman W.C."/>
            <person name="Fouts D.E."/>
        </authorList>
    </citation>
    <scope>NUCLEOTIDE SEQUENCE [LARGE SCALE GENOMIC DNA]</scope>
    <source>
        <strain evidence="6 7">MAVJ 401</strain>
    </source>
</reference>
<dbReference type="AlphaFoldDB" id="M6JTP3"/>
<dbReference type="Proteomes" id="UP000012106">
    <property type="component" value="Unassembled WGS sequence"/>
</dbReference>
<dbReference type="InterPro" id="IPR001129">
    <property type="entry name" value="Membr-assoc_MAPEG"/>
</dbReference>